<proteinExistence type="predicted"/>
<dbReference type="Proteomes" id="UP001234297">
    <property type="component" value="Chromosome 3"/>
</dbReference>
<name>A0ACC2LVG1_PERAE</name>
<accession>A0ACC2LVG1</accession>
<evidence type="ECO:0000313" key="1">
    <source>
        <dbReference type="EMBL" id="KAJ8637402.1"/>
    </source>
</evidence>
<organism evidence="1 2">
    <name type="scientific">Persea americana</name>
    <name type="common">Avocado</name>
    <dbReference type="NCBI Taxonomy" id="3435"/>
    <lineage>
        <taxon>Eukaryota</taxon>
        <taxon>Viridiplantae</taxon>
        <taxon>Streptophyta</taxon>
        <taxon>Embryophyta</taxon>
        <taxon>Tracheophyta</taxon>
        <taxon>Spermatophyta</taxon>
        <taxon>Magnoliopsida</taxon>
        <taxon>Magnoliidae</taxon>
        <taxon>Laurales</taxon>
        <taxon>Lauraceae</taxon>
        <taxon>Persea</taxon>
    </lineage>
</organism>
<gene>
    <name evidence="1" type="ORF">MRB53_011669</name>
</gene>
<evidence type="ECO:0000313" key="2">
    <source>
        <dbReference type="Proteomes" id="UP001234297"/>
    </source>
</evidence>
<protein>
    <submittedName>
        <fullName evidence="1">Uncharacterized protein</fullName>
    </submittedName>
</protein>
<reference evidence="1 2" key="1">
    <citation type="journal article" date="2022" name="Hortic Res">
        <title>A haplotype resolved chromosomal level avocado genome allows analysis of novel avocado genes.</title>
        <authorList>
            <person name="Nath O."/>
            <person name="Fletcher S.J."/>
            <person name="Hayward A."/>
            <person name="Shaw L.M."/>
            <person name="Masouleh A.K."/>
            <person name="Furtado A."/>
            <person name="Henry R.J."/>
            <person name="Mitter N."/>
        </authorList>
    </citation>
    <scope>NUCLEOTIDE SEQUENCE [LARGE SCALE GENOMIC DNA]</scope>
    <source>
        <strain evidence="2">cv. Hass</strain>
    </source>
</reference>
<dbReference type="EMBL" id="CM056811">
    <property type="protein sequence ID" value="KAJ8637402.1"/>
    <property type="molecule type" value="Genomic_DNA"/>
</dbReference>
<sequence>MLTSLVTASPTSCWPLPWPSAGASLLSTHEGEAVRATVFFVLPKPRIPPSIISSHGNHLDHMLLLYSLMPYIETVNGNQQSLPEGRIPIAGWQRPSFLYASMSTVEGYCSG</sequence>
<keyword evidence="2" id="KW-1185">Reference proteome</keyword>
<comment type="caution">
    <text evidence="1">The sequence shown here is derived from an EMBL/GenBank/DDBJ whole genome shotgun (WGS) entry which is preliminary data.</text>
</comment>